<feature type="transmembrane region" description="Helical" evidence="10">
    <location>
        <begin position="104"/>
        <end position="121"/>
    </location>
</feature>
<keyword evidence="8 10" id="KW-0472">Membrane</keyword>
<dbReference type="EMBL" id="KB733464">
    <property type="protein sequence ID" value="ENI02131.1"/>
    <property type="molecule type" value="Genomic_DNA"/>
</dbReference>
<feature type="transmembrane region" description="Helical" evidence="10">
    <location>
        <begin position="1065"/>
        <end position="1084"/>
    </location>
</feature>
<evidence type="ECO:0000256" key="1">
    <source>
        <dbReference type="ARBA" id="ARBA00004141"/>
    </source>
</evidence>
<evidence type="ECO:0000313" key="13">
    <source>
        <dbReference type="EMBL" id="ENI02131.1"/>
    </source>
</evidence>
<keyword evidence="5" id="KW-0547">Nucleotide-binding</keyword>
<dbReference type="PANTHER" id="PTHR24223">
    <property type="entry name" value="ATP-BINDING CASSETTE SUB-FAMILY C"/>
    <property type="match status" value="1"/>
</dbReference>
<dbReference type="CDD" id="cd18596">
    <property type="entry name" value="ABC_6TM_VMR1_D1_like"/>
    <property type="match status" value="1"/>
</dbReference>
<evidence type="ECO:0000256" key="2">
    <source>
        <dbReference type="ARBA" id="ARBA00022448"/>
    </source>
</evidence>
<dbReference type="PANTHER" id="PTHR24223:SF415">
    <property type="entry name" value="FI20190P1"/>
    <property type="match status" value="1"/>
</dbReference>
<dbReference type="GO" id="GO:0016887">
    <property type="term" value="F:ATP hydrolysis activity"/>
    <property type="evidence" value="ECO:0007669"/>
    <property type="project" value="InterPro"/>
</dbReference>
<dbReference type="FunFam" id="3.40.50.300:FF:001751">
    <property type="entry name" value="ABC bile acid transporter"/>
    <property type="match status" value="1"/>
</dbReference>
<dbReference type="Gene3D" id="3.40.50.300">
    <property type="entry name" value="P-loop containing nucleotide triphosphate hydrolases"/>
    <property type="match status" value="2"/>
</dbReference>
<feature type="transmembrane region" description="Helical" evidence="10">
    <location>
        <begin position="914"/>
        <end position="935"/>
    </location>
</feature>
<feature type="domain" description="ABC transporter" evidence="11">
    <location>
        <begin position="642"/>
        <end position="866"/>
    </location>
</feature>
<protein>
    <recommendedName>
        <fullName evidence="15">ABC transporter</fullName>
    </recommendedName>
</protein>
<keyword evidence="2" id="KW-0813">Transport</keyword>
<dbReference type="GO" id="GO:0005524">
    <property type="term" value="F:ATP binding"/>
    <property type="evidence" value="ECO:0007669"/>
    <property type="project" value="UniProtKB-KW"/>
</dbReference>
<evidence type="ECO:0008006" key="15">
    <source>
        <dbReference type="Google" id="ProtNLM"/>
    </source>
</evidence>
<dbReference type="CDD" id="cd03244">
    <property type="entry name" value="ABCC_MRP_domain2"/>
    <property type="match status" value="1"/>
</dbReference>
<dbReference type="Pfam" id="PF00005">
    <property type="entry name" value="ABC_tran"/>
    <property type="match status" value="2"/>
</dbReference>
<feature type="transmembrane region" description="Helical" evidence="10">
    <location>
        <begin position="548"/>
        <end position="573"/>
    </location>
</feature>
<keyword evidence="14" id="KW-1185">Reference proteome</keyword>
<dbReference type="CDD" id="cd03250">
    <property type="entry name" value="ABCC_MRP_domain1"/>
    <property type="match status" value="1"/>
</dbReference>
<evidence type="ECO:0000256" key="4">
    <source>
        <dbReference type="ARBA" id="ARBA00022737"/>
    </source>
</evidence>
<dbReference type="CDD" id="cd18604">
    <property type="entry name" value="ABC_6TM_VMR1_D2_like"/>
    <property type="match status" value="1"/>
</dbReference>
<feature type="transmembrane region" description="Helical" evidence="10">
    <location>
        <begin position="306"/>
        <end position="329"/>
    </location>
</feature>
<evidence type="ECO:0000259" key="11">
    <source>
        <dbReference type="PROSITE" id="PS50893"/>
    </source>
</evidence>
<dbReference type="FunFam" id="1.20.1560.10:FF:000013">
    <property type="entry name" value="ABC transporter C family member 2"/>
    <property type="match status" value="1"/>
</dbReference>
<keyword evidence="6" id="KW-0067">ATP-binding</keyword>
<evidence type="ECO:0000256" key="5">
    <source>
        <dbReference type="ARBA" id="ARBA00022741"/>
    </source>
</evidence>
<dbReference type="OrthoDB" id="6500128at2759"/>
<dbReference type="InterPro" id="IPR003593">
    <property type="entry name" value="AAA+_ATPase"/>
</dbReference>
<feature type="transmembrane region" description="Helical" evidence="10">
    <location>
        <begin position="269"/>
        <end position="294"/>
    </location>
</feature>
<evidence type="ECO:0000256" key="6">
    <source>
        <dbReference type="ARBA" id="ARBA00022840"/>
    </source>
</evidence>
<gene>
    <name evidence="13" type="ORF">COCC4DRAFT_201901</name>
</gene>
<dbReference type="InterPro" id="IPR011527">
    <property type="entry name" value="ABC1_TM_dom"/>
</dbReference>
<dbReference type="PROSITE" id="PS50929">
    <property type="entry name" value="ABC_TM1F"/>
    <property type="match status" value="2"/>
</dbReference>
<feature type="domain" description="ABC transporter" evidence="11">
    <location>
        <begin position="1239"/>
        <end position="1468"/>
    </location>
</feature>
<evidence type="ECO:0000256" key="8">
    <source>
        <dbReference type="ARBA" id="ARBA00023136"/>
    </source>
</evidence>
<evidence type="ECO:0000256" key="7">
    <source>
        <dbReference type="ARBA" id="ARBA00022989"/>
    </source>
</evidence>
<dbReference type="InterPro" id="IPR036640">
    <property type="entry name" value="ABC1_TM_sf"/>
</dbReference>
<dbReference type="Pfam" id="PF00664">
    <property type="entry name" value="ABC_membrane"/>
    <property type="match status" value="2"/>
</dbReference>
<dbReference type="FunFam" id="3.40.50.300:FF:001577">
    <property type="entry name" value="ABC bile acid transporter"/>
    <property type="match status" value="1"/>
</dbReference>
<keyword evidence="7 10" id="KW-1133">Transmembrane helix</keyword>
<keyword evidence="3 10" id="KW-0812">Transmembrane</keyword>
<feature type="transmembrane region" description="Helical" evidence="10">
    <location>
        <begin position="1040"/>
        <end position="1059"/>
    </location>
</feature>
<evidence type="ECO:0000256" key="3">
    <source>
        <dbReference type="ARBA" id="ARBA00022692"/>
    </source>
</evidence>
<comment type="subcellular location">
    <subcellularLocation>
        <location evidence="1">Membrane</location>
        <topology evidence="1">Multi-pass membrane protein</topology>
    </subcellularLocation>
</comment>
<dbReference type="InterPro" id="IPR027417">
    <property type="entry name" value="P-loop_NTPase"/>
</dbReference>
<feature type="transmembrane region" description="Helical" evidence="10">
    <location>
        <begin position="456"/>
        <end position="480"/>
    </location>
</feature>
<dbReference type="SUPFAM" id="SSF52540">
    <property type="entry name" value="P-loop containing nucleoside triphosphate hydrolases"/>
    <property type="match status" value="2"/>
</dbReference>
<evidence type="ECO:0000313" key="14">
    <source>
        <dbReference type="Proteomes" id="UP000012338"/>
    </source>
</evidence>
<dbReference type="PROSITE" id="PS50893">
    <property type="entry name" value="ABC_TRANSPORTER_2"/>
    <property type="match status" value="2"/>
</dbReference>
<dbReference type="InterPro" id="IPR003439">
    <property type="entry name" value="ABC_transporter-like_ATP-bd"/>
</dbReference>
<dbReference type="GO" id="GO:0016020">
    <property type="term" value="C:membrane"/>
    <property type="evidence" value="ECO:0007669"/>
    <property type="project" value="UniProtKB-SubCell"/>
</dbReference>
<sequence length="1468" mass="165174">MASLQTPISHQSFFSDIPPISHCHRLWVTILAALVLLRYSLGVTSPYWPRWTKPLVQETQEKKDEFEAASPRRPLSATIGLLVIALIGLTFQTVHIFFPWHQAMAMYPAIAWAIAIAIILVEQPRTASLSLLMLFTGLMLEQIIMLSHKQTFVASDLPWAVPSAAAFLIILIILNMPLRDPMLPRHDISAVYDTPTIKLRTPEDNLTPWQYMTVSWMEPLIKKGKTREMEDGDVWDLGWEFKHARLHDAFGALQGSVTRKVFVANGLDLLRTTFLSVVCLCATLLTPVFLQRLLASMENRHNRATITYACVILALRLTSAQLNVFNLWYQRRAYERCRGELITMLYEKTLNRKILGAKQDGKDEQINGSSVGEVHEEINGETHTSHEQSKTAFRYWTETVLASLRSAFRRNTKKAPKEDNDPASMGKILNLMRSDAYEIAQRFWEFSDIITKPTGAIFAIILIWRMLGWACLLGILALGVSQLLNIVIARLQVHFEKKRRSATDEKIQRTSQFIESIRHLRWYGWQDAWLEGVLESRQKELHLRVANIFFVTSLAFILRFGSGLFPAVAFYAFTKLAGQDLRIDLIFPAIELFNQLESYLRTLPQLITTLLNAYVAMGRIEEFMAEPNKEENYVTAEGSSELSTHQASFAWPGVDHNVLSEITMSFPPGLTVIYGEVASGKTALLQALLGELDTTAGELIRPDQMVAYCAQTPWLQSMSIRDNILFSYPFEERRYKQTLEACALLPDMAELKHGDLSNIGENGIGLSGGQKARVALARAVYSNAKVLLLDDPLSALDHQTAEFIVAKLLAGPLLNGRTTVLATHRTELCHGIAKQWVQLEHGRATIHEPTQAEDIDALKRTQTTETESEEDAKKREEEQSAAAPDKFIEDEHRAKGGVKWSVYWRYVKAGTLRWWSVAIFVMAAFRVLDVAQTWFMKSWGESYDDIEHHGIFDFLPPATENVDPWLWTFFLFVSGTAILFWWTHLIMFGVGYQAAKTIFMETLERVAHATFRFYDVTPVGRLMNRLTSDMNTIDGDLSGAFISFAWQFIGWISCIVIILSSTPAFLAFGVLLCCGFVYYFFRFLPTSQSLRRLEMVSLSPLMSNFGALVEGLTTVRAFKAQHRFQARVIEVVDNFQKNDHFYWSLQAWLALRFSVMSASSTLIMTLIAVYTGISPGLTAFVLITAGKFVLHTEWMCRVYGNLEMDFTSVERVVELLDTEREAPGVVEPPAHWPTYNGDIEFEDVTIRYAENLEPALQNITLKIPAGSNTAVIGRTGSGKSTLALSLLATIAAESGRILIDGMDISTVKKQALRSRVTFLAQEPVLFSGTMRKNLDPLSEYSDASCVSVLEKIGGEQYSWTLSTSIEGGGKGLSQGQRQLVGLARAMLRRSPVLIMDEATASIDFETAQRIQSVLREEMRSSTVITIAHRLEAVKAADYCVVLGNGRLVKAGRAEDMLREGSEFQAMLA</sequence>
<dbReference type="SMART" id="SM00382">
    <property type="entry name" value="AAA"/>
    <property type="match status" value="2"/>
</dbReference>
<feature type="transmembrane region" description="Helical" evidence="10">
    <location>
        <begin position="128"/>
        <end position="147"/>
    </location>
</feature>
<dbReference type="HOGENOM" id="CLU_000604_27_6_1"/>
<feature type="transmembrane region" description="Helical" evidence="10">
    <location>
        <begin position="1162"/>
        <end position="1183"/>
    </location>
</feature>
<feature type="domain" description="ABC transmembrane type-1" evidence="12">
    <location>
        <begin position="273"/>
        <end position="612"/>
    </location>
</feature>
<dbReference type="SUPFAM" id="SSF90123">
    <property type="entry name" value="ABC transporter transmembrane region"/>
    <property type="match status" value="2"/>
</dbReference>
<proteinExistence type="predicted"/>
<feature type="transmembrane region" description="Helical" evidence="10">
    <location>
        <begin position="159"/>
        <end position="178"/>
    </location>
</feature>
<organism evidence="13 14">
    <name type="scientific">Cochliobolus heterostrophus (strain C4 / ATCC 48331 / race T)</name>
    <name type="common">Southern corn leaf blight fungus</name>
    <name type="synonym">Bipolaris maydis</name>
    <dbReference type="NCBI Taxonomy" id="665024"/>
    <lineage>
        <taxon>Eukaryota</taxon>
        <taxon>Fungi</taxon>
        <taxon>Dikarya</taxon>
        <taxon>Ascomycota</taxon>
        <taxon>Pezizomycotina</taxon>
        <taxon>Dothideomycetes</taxon>
        <taxon>Pleosporomycetidae</taxon>
        <taxon>Pleosporales</taxon>
        <taxon>Pleosporineae</taxon>
        <taxon>Pleosporaceae</taxon>
        <taxon>Bipolaris</taxon>
    </lineage>
</organism>
<evidence type="ECO:0000256" key="9">
    <source>
        <dbReference type="SAM" id="MobiDB-lite"/>
    </source>
</evidence>
<dbReference type="GO" id="GO:0140359">
    <property type="term" value="F:ABC-type transporter activity"/>
    <property type="evidence" value="ECO:0007669"/>
    <property type="project" value="InterPro"/>
</dbReference>
<evidence type="ECO:0000256" key="10">
    <source>
        <dbReference type="SAM" id="Phobius"/>
    </source>
</evidence>
<name>N4X6G0_COCH4</name>
<dbReference type="GO" id="GO:0005737">
    <property type="term" value="C:cytoplasm"/>
    <property type="evidence" value="ECO:0007669"/>
    <property type="project" value="UniProtKB-ARBA"/>
</dbReference>
<dbReference type="InterPro" id="IPR017871">
    <property type="entry name" value="ABC_transporter-like_CS"/>
</dbReference>
<accession>N4X6G0</accession>
<feature type="domain" description="ABC transmembrane type-1" evidence="12">
    <location>
        <begin position="917"/>
        <end position="1185"/>
    </location>
</feature>
<keyword evidence="4" id="KW-0677">Repeat</keyword>
<reference evidence="14" key="2">
    <citation type="journal article" date="2013" name="PLoS Genet.">
        <title>Comparative genome structure, secondary metabolite, and effector coding capacity across Cochliobolus pathogens.</title>
        <authorList>
            <person name="Condon B.J."/>
            <person name="Leng Y."/>
            <person name="Wu D."/>
            <person name="Bushley K.E."/>
            <person name="Ohm R.A."/>
            <person name="Otillar R."/>
            <person name="Martin J."/>
            <person name="Schackwitz W."/>
            <person name="Grimwood J."/>
            <person name="MohdZainudin N."/>
            <person name="Xue C."/>
            <person name="Wang R."/>
            <person name="Manning V.A."/>
            <person name="Dhillon B."/>
            <person name="Tu Z.J."/>
            <person name="Steffenson B.J."/>
            <person name="Salamov A."/>
            <person name="Sun H."/>
            <person name="Lowry S."/>
            <person name="LaButti K."/>
            <person name="Han J."/>
            <person name="Copeland A."/>
            <person name="Lindquist E."/>
            <person name="Barry K."/>
            <person name="Schmutz J."/>
            <person name="Baker S.E."/>
            <person name="Ciuffetti L.M."/>
            <person name="Grigoriev I.V."/>
            <person name="Zhong S."/>
            <person name="Turgeon B.G."/>
        </authorList>
    </citation>
    <scope>NUCLEOTIDE SEQUENCE [LARGE SCALE GENOMIC DNA]</scope>
    <source>
        <strain evidence="14">C4 / ATCC 48331 / race T</strain>
    </source>
</reference>
<feature type="region of interest" description="Disordered" evidence="9">
    <location>
        <begin position="850"/>
        <end position="886"/>
    </location>
</feature>
<dbReference type="Gene3D" id="1.20.1560.10">
    <property type="entry name" value="ABC transporter type 1, transmembrane domain"/>
    <property type="match status" value="2"/>
</dbReference>
<reference evidence="13 14" key="1">
    <citation type="journal article" date="2012" name="PLoS Pathog.">
        <title>Diverse lifestyles and strategies of plant pathogenesis encoded in the genomes of eighteen Dothideomycetes fungi.</title>
        <authorList>
            <person name="Ohm R.A."/>
            <person name="Feau N."/>
            <person name="Henrissat B."/>
            <person name="Schoch C.L."/>
            <person name="Horwitz B.A."/>
            <person name="Barry K.W."/>
            <person name="Condon B.J."/>
            <person name="Copeland A.C."/>
            <person name="Dhillon B."/>
            <person name="Glaser F."/>
            <person name="Hesse C.N."/>
            <person name="Kosti I."/>
            <person name="LaButti K."/>
            <person name="Lindquist E.A."/>
            <person name="Lucas S."/>
            <person name="Salamov A.A."/>
            <person name="Bradshaw R.E."/>
            <person name="Ciuffetti L."/>
            <person name="Hamelin R.C."/>
            <person name="Kema G.H.J."/>
            <person name="Lawrence C."/>
            <person name="Scott J.A."/>
            <person name="Spatafora J.W."/>
            <person name="Turgeon B.G."/>
            <person name="de Wit P.J.G.M."/>
            <person name="Zhong S."/>
            <person name="Goodwin S.B."/>
            <person name="Grigoriev I.V."/>
        </authorList>
    </citation>
    <scope>NUCLEOTIDE SEQUENCE [LARGE SCALE GENOMIC DNA]</scope>
    <source>
        <strain evidence="14">C4 / ATCC 48331 / race T</strain>
    </source>
</reference>
<feature type="transmembrane region" description="Helical" evidence="10">
    <location>
        <begin position="79"/>
        <end position="98"/>
    </location>
</feature>
<dbReference type="PROSITE" id="PS00211">
    <property type="entry name" value="ABC_TRANSPORTER_1"/>
    <property type="match status" value="2"/>
</dbReference>
<dbReference type="InterPro" id="IPR050173">
    <property type="entry name" value="ABC_transporter_C-like"/>
</dbReference>
<feature type="transmembrane region" description="Helical" evidence="10">
    <location>
        <begin position="965"/>
        <end position="990"/>
    </location>
</feature>
<dbReference type="Proteomes" id="UP000012338">
    <property type="component" value="Unassembled WGS sequence"/>
</dbReference>
<evidence type="ECO:0000259" key="12">
    <source>
        <dbReference type="PROSITE" id="PS50929"/>
    </source>
</evidence>